<organism evidence="2 3">
    <name type="scientific">Clostridium collagenovorans DSM 3089</name>
    <dbReference type="NCBI Taxonomy" id="1121306"/>
    <lineage>
        <taxon>Bacteria</taxon>
        <taxon>Bacillati</taxon>
        <taxon>Bacillota</taxon>
        <taxon>Clostridia</taxon>
        <taxon>Eubacteriales</taxon>
        <taxon>Clostridiaceae</taxon>
        <taxon>Clostridium</taxon>
    </lineage>
</organism>
<accession>A0A1M5YJ67</accession>
<evidence type="ECO:0000259" key="1">
    <source>
        <dbReference type="Pfam" id="PF04991"/>
    </source>
</evidence>
<dbReference type="STRING" id="1121306.SAMN02745196_02995"/>
<feature type="domain" description="LicD/FKTN/FKRP nucleotidyltransferase" evidence="1">
    <location>
        <begin position="25"/>
        <end position="250"/>
    </location>
</feature>
<sequence>MENQETLRTCQLEMLDILQEFCRICEKHNLKYWLDAGTLLGSIRHRGFIPWDDDIDVGMLREDYEKFLEVAENELQEQYLIQKPFSNVNAFTKIRKKNTLMLERYDANYHQGIFLDIFPMDTYSKNNFKFKLFERRYHLMYKLILFKEHSLKESGLSIKNLIKSCIKLPLLLVGALNRENLDKYIKMNSKRIIEETKKNTPFRVAYGVEIYVFPEVHRYEDIFPLSTAEFEGVEFTIPHNYDSYLKDCYGDTYMELPPEGQRIWHNEKILLNLTEEEEEEFNIKNDFAKLK</sequence>
<dbReference type="AlphaFoldDB" id="A0A1M5YJ67"/>
<dbReference type="PANTHER" id="PTHR43404:SF2">
    <property type="entry name" value="LIPOPOLYSACCHARIDE CHOLINEPHOSPHOTRANSFERASE LICD"/>
    <property type="match status" value="1"/>
</dbReference>
<dbReference type="Pfam" id="PF04991">
    <property type="entry name" value="LicD"/>
    <property type="match status" value="1"/>
</dbReference>
<dbReference type="InterPro" id="IPR052942">
    <property type="entry name" value="LPS_cholinephosphotransferase"/>
</dbReference>
<dbReference type="GO" id="GO:0016740">
    <property type="term" value="F:transferase activity"/>
    <property type="evidence" value="ECO:0007669"/>
    <property type="project" value="UniProtKB-KW"/>
</dbReference>
<name>A0A1M5YJ67_9CLOT</name>
<dbReference type="RefSeq" id="WP_072832799.1">
    <property type="nucleotide sequence ID" value="NZ_FQXP01000016.1"/>
</dbReference>
<keyword evidence="2" id="KW-0808">Transferase</keyword>
<proteinExistence type="predicted"/>
<gene>
    <name evidence="2" type="ORF">SAMN02745196_02995</name>
</gene>
<keyword evidence="3" id="KW-1185">Reference proteome</keyword>
<reference evidence="2 3" key="1">
    <citation type="submission" date="2016-11" db="EMBL/GenBank/DDBJ databases">
        <authorList>
            <person name="Jaros S."/>
            <person name="Januszkiewicz K."/>
            <person name="Wedrychowicz H."/>
        </authorList>
    </citation>
    <scope>NUCLEOTIDE SEQUENCE [LARGE SCALE GENOMIC DNA]</scope>
    <source>
        <strain evidence="2 3">DSM 3089</strain>
    </source>
</reference>
<dbReference type="EMBL" id="FQXP01000016">
    <property type="protein sequence ID" value="SHI12061.1"/>
    <property type="molecule type" value="Genomic_DNA"/>
</dbReference>
<evidence type="ECO:0000313" key="3">
    <source>
        <dbReference type="Proteomes" id="UP000184526"/>
    </source>
</evidence>
<dbReference type="OrthoDB" id="9786100at2"/>
<dbReference type="GO" id="GO:0009100">
    <property type="term" value="P:glycoprotein metabolic process"/>
    <property type="evidence" value="ECO:0007669"/>
    <property type="project" value="UniProtKB-ARBA"/>
</dbReference>
<dbReference type="Proteomes" id="UP000184526">
    <property type="component" value="Unassembled WGS sequence"/>
</dbReference>
<dbReference type="InterPro" id="IPR007074">
    <property type="entry name" value="LicD/FKTN/FKRP_NTP_transf"/>
</dbReference>
<dbReference type="PANTHER" id="PTHR43404">
    <property type="entry name" value="LIPOPOLYSACCHARIDE CHOLINEPHOSPHOTRANSFERASE LICD"/>
    <property type="match status" value="1"/>
</dbReference>
<protein>
    <submittedName>
        <fullName evidence="2">Lipopolysaccharide cholinephosphotransferase</fullName>
    </submittedName>
</protein>
<evidence type="ECO:0000313" key="2">
    <source>
        <dbReference type="EMBL" id="SHI12061.1"/>
    </source>
</evidence>